<dbReference type="Gene3D" id="3.90.960.10">
    <property type="entry name" value="YbaK/aminoacyl-tRNA synthetase-associated domain"/>
    <property type="match status" value="1"/>
</dbReference>
<evidence type="ECO:0000313" key="2">
    <source>
        <dbReference type="EMBL" id="UYB34863.1"/>
    </source>
</evidence>
<reference evidence="2" key="1">
    <citation type="submission" date="2022-09" db="EMBL/GenBank/DDBJ databases">
        <authorList>
            <person name="Li D."/>
            <person name="Cheng J."/>
            <person name="Li Y."/>
        </authorList>
    </citation>
    <scope>NUCLEOTIDE SEQUENCE</scope>
    <source>
        <strain evidence="2">DL</strain>
    </source>
</reference>
<dbReference type="InterPro" id="IPR036754">
    <property type="entry name" value="YbaK/aa-tRNA-synt-asso_dom_sf"/>
</dbReference>
<dbReference type="InterPro" id="IPR007214">
    <property type="entry name" value="YbaK/aa-tRNA-synth-assoc-dom"/>
</dbReference>
<feature type="domain" description="YbaK/aminoacyl-tRNA synthetase-associated" evidence="1">
    <location>
        <begin position="32"/>
        <end position="150"/>
    </location>
</feature>
<dbReference type="Proteomes" id="UP001063368">
    <property type="component" value="Chromosome"/>
</dbReference>
<evidence type="ECO:0000259" key="1">
    <source>
        <dbReference type="Pfam" id="PF04073"/>
    </source>
</evidence>
<dbReference type="CDD" id="cd04333">
    <property type="entry name" value="ProX_deacylase"/>
    <property type="match status" value="1"/>
</dbReference>
<sequence>MENPQWAAASARVEQALTERGSAAQVLVTDGSARTAVEAAQTLGCEVGAIGNSLVFMADSAPLLVITSGAHRVDTAALAQRLGKQKIRRATPEQVREATGQEIGGVAPLGHPVPVETAIDEDLGGYPAVWVAAGTPYSVFRTNLAELVRLTGGTVVKVD</sequence>
<protein>
    <submittedName>
        <fullName evidence="2">YbaK/EbsC family protein</fullName>
    </submittedName>
</protein>
<dbReference type="EMBL" id="CP106856">
    <property type="protein sequence ID" value="UYB34863.1"/>
    <property type="molecule type" value="Genomic_DNA"/>
</dbReference>
<name>A0ABY6FNT6_9MICC</name>
<dbReference type="Pfam" id="PF04073">
    <property type="entry name" value="tRNA_edit"/>
    <property type="match status" value="1"/>
</dbReference>
<proteinExistence type="predicted"/>
<gene>
    <name evidence="2" type="ORF">N9A08_09350</name>
</gene>
<dbReference type="SUPFAM" id="SSF55826">
    <property type="entry name" value="YbaK/ProRS associated domain"/>
    <property type="match status" value="1"/>
</dbReference>
<organism evidence="2 3">
    <name type="scientific">Arthrobacter koreensis</name>
    <dbReference type="NCBI Taxonomy" id="199136"/>
    <lineage>
        <taxon>Bacteria</taxon>
        <taxon>Bacillati</taxon>
        <taxon>Actinomycetota</taxon>
        <taxon>Actinomycetes</taxon>
        <taxon>Micrococcales</taxon>
        <taxon>Micrococcaceae</taxon>
        <taxon>Arthrobacter</taxon>
    </lineage>
</organism>
<dbReference type="PANTHER" id="PTHR30411:SF1">
    <property type="entry name" value="CYTOPLASMIC PROTEIN"/>
    <property type="match status" value="1"/>
</dbReference>
<keyword evidence="3" id="KW-1185">Reference proteome</keyword>
<dbReference type="RefSeq" id="WP_263126958.1">
    <property type="nucleotide sequence ID" value="NZ_CP106856.1"/>
</dbReference>
<dbReference type="PANTHER" id="PTHR30411">
    <property type="entry name" value="CYTOPLASMIC PROTEIN"/>
    <property type="match status" value="1"/>
</dbReference>
<evidence type="ECO:0000313" key="3">
    <source>
        <dbReference type="Proteomes" id="UP001063368"/>
    </source>
</evidence>
<accession>A0ABY6FNT6</accession>